<protein>
    <submittedName>
        <fullName evidence="4">Transcriptional regulator</fullName>
    </submittedName>
</protein>
<dbReference type="PANTHER" id="PTHR30055">
    <property type="entry name" value="HTH-TYPE TRANSCRIPTIONAL REGULATOR RUTR"/>
    <property type="match status" value="1"/>
</dbReference>
<feature type="domain" description="HTH tetR-type" evidence="3">
    <location>
        <begin position="11"/>
        <end position="71"/>
    </location>
</feature>
<evidence type="ECO:0000313" key="4">
    <source>
        <dbReference type="EMBL" id="OAH49702.1"/>
    </source>
</evidence>
<organism evidence="4 5">
    <name type="scientific">Microbacterium oleivorans</name>
    <dbReference type="NCBI Taxonomy" id="273677"/>
    <lineage>
        <taxon>Bacteria</taxon>
        <taxon>Bacillati</taxon>
        <taxon>Actinomycetota</taxon>
        <taxon>Actinomycetes</taxon>
        <taxon>Micrococcales</taxon>
        <taxon>Microbacteriaceae</taxon>
        <taxon>Microbacterium</taxon>
    </lineage>
</organism>
<accession>A0A177K8I2</accession>
<comment type="caution">
    <text evidence="4">The sequence shown here is derived from an EMBL/GenBank/DDBJ whole genome shotgun (WGS) entry which is preliminary data.</text>
</comment>
<dbReference type="PROSITE" id="PS50977">
    <property type="entry name" value="HTH_TETR_2"/>
    <property type="match status" value="1"/>
</dbReference>
<dbReference type="InterPro" id="IPR036271">
    <property type="entry name" value="Tet_transcr_reg_TetR-rel_C_sf"/>
</dbReference>
<name>A0A177K8I2_9MICO</name>
<evidence type="ECO:0000313" key="5">
    <source>
        <dbReference type="Proteomes" id="UP000076998"/>
    </source>
</evidence>
<dbReference type="SUPFAM" id="SSF48498">
    <property type="entry name" value="Tetracyclin repressor-like, C-terminal domain"/>
    <property type="match status" value="1"/>
</dbReference>
<feature type="DNA-binding region" description="H-T-H motif" evidence="2">
    <location>
        <begin position="34"/>
        <end position="53"/>
    </location>
</feature>
<reference evidence="4 5" key="1">
    <citation type="submission" date="2016-02" db="EMBL/GenBank/DDBJ databases">
        <authorList>
            <person name="Wen L."/>
            <person name="He K."/>
            <person name="Yang H."/>
        </authorList>
    </citation>
    <scope>NUCLEOTIDE SEQUENCE [LARGE SCALE GENOMIC DNA]</scope>
    <source>
        <strain evidence="4 5">CD11_3</strain>
    </source>
</reference>
<dbReference type="GO" id="GO:0003700">
    <property type="term" value="F:DNA-binding transcription factor activity"/>
    <property type="evidence" value="ECO:0007669"/>
    <property type="project" value="TreeGrafter"/>
</dbReference>
<dbReference type="GO" id="GO:0000976">
    <property type="term" value="F:transcription cis-regulatory region binding"/>
    <property type="evidence" value="ECO:0007669"/>
    <property type="project" value="TreeGrafter"/>
</dbReference>
<dbReference type="Proteomes" id="UP000076998">
    <property type="component" value="Unassembled WGS sequence"/>
</dbReference>
<dbReference type="OrthoDB" id="4214267at2"/>
<sequence>MISTPETAPLTPGATKVLDAATRLFYARGIASVGVDTIAEASGVTKRTLYDRFGSKDALVVAYLQRRDTAWWERWEERIAVASALRTLTVFDAYAEDADPSGQGCAFLNAAAELPPGHPGWGVIRTHKARVADRLRELVAADLGRPAPDVAEHVFLLVEGAIAHQRLDGDSHRLGRAQELAGALMAAG</sequence>
<evidence type="ECO:0000259" key="3">
    <source>
        <dbReference type="PROSITE" id="PS50977"/>
    </source>
</evidence>
<dbReference type="PRINTS" id="PR00455">
    <property type="entry name" value="HTHTETR"/>
</dbReference>
<dbReference type="InterPro" id="IPR001647">
    <property type="entry name" value="HTH_TetR"/>
</dbReference>
<dbReference type="Gene3D" id="1.10.357.10">
    <property type="entry name" value="Tetracycline Repressor, domain 2"/>
    <property type="match status" value="1"/>
</dbReference>
<proteinExistence type="predicted"/>
<dbReference type="AlphaFoldDB" id="A0A177K8I2"/>
<dbReference type="Pfam" id="PF00440">
    <property type="entry name" value="TetR_N"/>
    <property type="match status" value="1"/>
</dbReference>
<dbReference type="EMBL" id="LSTV01000003">
    <property type="protein sequence ID" value="OAH49702.1"/>
    <property type="molecule type" value="Genomic_DNA"/>
</dbReference>
<dbReference type="PANTHER" id="PTHR30055:SF200">
    <property type="entry name" value="HTH-TYPE TRANSCRIPTIONAL REPRESSOR BDCR"/>
    <property type="match status" value="1"/>
</dbReference>
<gene>
    <name evidence="4" type="ORF">AYL44_08890</name>
</gene>
<dbReference type="InterPro" id="IPR050109">
    <property type="entry name" value="HTH-type_TetR-like_transc_reg"/>
</dbReference>
<evidence type="ECO:0000256" key="2">
    <source>
        <dbReference type="PROSITE-ProRule" id="PRU00335"/>
    </source>
</evidence>
<evidence type="ECO:0000256" key="1">
    <source>
        <dbReference type="ARBA" id="ARBA00023125"/>
    </source>
</evidence>
<dbReference type="InterPro" id="IPR009057">
    <property type="entry name" value="Homeodomain-like_sf"/>
</dbReference>
<dbReference type="SUPFAM" id="SSF46689">
    <property type="entry name" value="Homeodomain-like"/>
    <property type="match status" value="1"/>
</dbReference>
<dbReference type="RefSeq" id="WP_064002947.1">
    <property type="nucleotide sequence ID" value="NZ_LSTV01000003.1"/>
</dbReference>
<keyword evidence="1 2" id="KW-0238">DNA-binding</keyword>